<feature type="disulfide bond" description="Redox-active" evidence="10">
    <location>
        <begin position="425"/>
        <end position="428"/>
    </location>
</feature>
<keyword evidence="5 11" id="KW-0732">Signal</keyword>
<keyword evidence="6" id="KW-0677">Repeat</keyword>
<dbReference type="PhylomeDB" id="T1ITB5"/>
<comment type="similarity">
    <text evidence="3">Belongs to the protein disulfide isomerase family.</text>
</comment>
<dbReference type="CDD" id="cd02961">
    <property type="entry name" value="PDI_a_family"/>
    <property type="match status" value="1"/>
</dbReference>
<dbReference type="Pfam" id="PF00085">
    <property type="entry name" value="Thioredoxin"/>
    <property type="match status" value="2"/>
</dbReference>
<dbReference type="GO" id="GO:0034976">
    <property type="term" value="P:response to endoplasmic reticulum stress"/>
    <property type="evidence" value="ECO:0007669"/>
    <property type="project" value="TreeGrafter"/>
</dbReference>
<evidence type="ECO:0000256" key="3">
    <source>
        <dbReference type="ARBA" id="ARBA00006347"/>
    </source>
</evidence>
<reference evidence="13" key="2">
    <citation type="submission" date="2015-02" db="UniProtKB">
        <authorList>
            <consortium name="EnsemblMetazoa"/>
        </authorList>
    </citation>
    <scope>IDENTIFICATION</scope>
</reference>
<evidence type="ECO:0000256" key="2">
    <source>
        <dbReference type="ARBA" id="ARBA00004319"/>
    </source>
</evidence>
<dbReference type="Proteomes" id="UP000014500">
    <property type="component" value="Unassembled WGS sequence"/>
</dbReference>
<evidence type="ECO:0000256" key="10">
    <source>
        <dbReference type="PIRSR" id="PIRSR605792-51"/>
    </source>
</evidence>
<keyword evidence="8" id="KW-0413">Isomerase</keyword>
<dbReference type="CDD" id="cd02995">
    <property type="entry name" value="PDI_a_PDI_a'_C"/>
    <property type="match status" value="1"/>
</dbReference>
<sequence>MIMLLFASHSILFTVIISVMSSDVQEYSDDDFSARIRQSGTALVEFYAPWCGHCKQLEPEYEKAATFLKNTDPPITLVKNVSSRLICCYVTEARFPSLCNKLSKFQVDCIDSGKDTCRRYGVSGYPMLKVFRNGEFYKDYFGPREAKKIVTFMLFQIGPSSMELTSVVDIKLFLSKQEVGVIGFFEDIDRKFKKTFDKVAEKLHESTRFAHTSSADIIKKYKYKNDIVLFRPSQMKNKFEDSEIPYKGDKNDKNQLERFIKENYHGLVGHRTAENIDTFTTPLIVAYYKVDYVKNAKDTNYWRNSILKVAKAYSDQQITFAISNREEFTHEMTEFGIKYSNSNVPVVAARNAKFEKFVMGDEFTPNNFIKFINDFLTGKLTTYMKSEPLPKENNGPVKVVVARNFDKMVLHNDKDVIIEFYAPWCGHCKKLLPVYDQLGREMLDEDVEILKMDATANDVPVSFAVSGFPTLFWVSARGKKRPMLYNEGRELDDFIRFIAKHAMKELKRFDRQGNKKSEKVEL</sequence>
<proteinExistence type="inferred from homology"/>
<dbReference type="PROSITE" id="PS00194">
    <property type="entry name" value="THIOREDOXIN_1"/>
    <property type="match status" value="2"/>
</dbReference>
<reference evidence="14" key="1">
    <citation type="submission" date="2011-05" db="EMBL/GenBank/DDBJ databases">
        <authorList>
            <person name="Richards S.R."/>
            <person name="Qu J."/>
            <person name="Jiang H."/>
            <person name="Jhangiani S.N."/>
            <person name="Agravi P."/>
            <person name="Goodspeed R."/>
            <person name="Gross S."/>
            <person name="Mandapat C."/>
            <person name="Jackson L."/>
            <person name="Mathew T."/>
            <person name="Pu L."/>
            <person name="Thornton R."/>
            <person name="Saada N."/>
            <person name="Wilczek-Boney K.B."/>
            <person name="Lee S."/>
            <person name="Kovar C."/>
            <person name="Wu Y."/>
            <person name="Scherer S.E."/>
            <person name="Worley K.C."/>
            <person name="Muzny D.M."/>
            <person name="Gibbs R."/>
        </authorList>
    </citation>
    <scope>NUCLEOTIDE SEQUENCE</scope>
    <source>
        <strain evidence="14">Brora</strain>
    </source>
</reference>
<dbReference type="EMBL" id="JH431477">
    <property type="status" value="NOT_ANNOTATED_CDS"/>
    <property type="molecule type" value="Genomic_DNA"/>
</dbReference>
<dbReference type="Pfam" id="PF13848">
    <property type="entry name" value="Thioredoxin_6"/>
    <property type="match status" value="1"/>
</dbReference>
<evidence type="ECO:0000256" key="9">
    <source>
        <dbReference type="ARBA" id="ARBA00023284"/>
    </source>
</evidence>
<dbReference type="GO" id="GO:0006457">
    <property type="term" value="P:protein folding"/>
    <property type="evidence" value="ECO:0007669"/>
    <property type="project" value="TreeGrafter"/>
</dbReference>
<dbReference type="PANTHER" id="PTHR18929">
    <property type="entry name" value="PROTEIN DISULFIDE ISOMERASE"/>
    <property type="match status" value="1"/>
</dbReference>
<evidence type="ECO:0000256" key="4">
    <source>
        <dbReference type="ARBA" id="ARBA00012723"/>
    </source>
</evidence>
<evidence type="ECO:0000256" key="5">
    <source>
        <dbReference type="ARBA" id="ARBA00022729"/>
    </source>
</evidence>
<dbReference type="GO" id="GO:0005788">
    <property type="term" value="C:endoplasmic reticulum lumen"/>
    <property type="evidence" value="ECO:0007669"/>
    <property type="project" value="UniProtKB-SubCell"/>
</dbReference>
<dbReference type="FunFam" id="3.40.30.10:FF:000077">
    <property type="entry name" value="Protein disulfide-isomerase"/>
    <property type="match status" value="1"/>
</dbReference>
<feature type="signal peptide" evidence="11">
    <location>
        <begin position="1"/>
        <end position="21"/>
    </location>
</feature>
<name>T1ITB5_STRMM</name>
<evidence type="ECO:0000256" key="11">
    <source>
        <dbReference type="SAM" id="SignalP"/>
    </source>
</evidence>
<protein>
    <recommendedName>
        <fullName evidence="4">protein disulfide-isomerase</fullName>
        <ecNumber evidence="4">5.3.4.1</ecNumber>
    </recommendedName>
</protein>
<dbReference type="CDD" id="cd03073">
    <property type="entry name" value="PDI_b'_ERp72_ERp57"/>
    <property type="match status" value="1"/>
</dbReference>
<evidence type="ECO:0000256" key="7">
    <source>
        <dbReference type="ARBA" id="ARBA00022824"/>
    </source>
</evidence>
<dbReference type="InterPro" id="IPR036249">
    <property type="entry name" value="Thioredoxin-like_sf"/>
</dbReference>
<comment type="subcellular location">
    <subcellularLocation>
        <location evidence="2">Endoplasmic reticulum lumen</location>
    </subcellularLocation>
</comment>
<keyword evidence="14" id="KW-1185">Reference proteome</keyword>
<feature type="chain" id="PRO_5004579529" description="protein disulfide-isomerase" evidence="11">
    <location>
        <begin position="22"/>
        <end position="522"/>
    </location>
</feature>
<feature type="domain" description="Thioredoxin" evidence="12">
    <location>
        <begin position="4"/>
        <end position="158"/>
    </location>
</feature>
<dbReference type="HOGENOM" id="CLU_025879_6_0_1"/>
<dbReference type="InterPro" id="IPR005792">
    <property type="entry name" value="Prot_disulphide_isomerase"/>
</dbReference>
<dbReference type="EC" id="5.3.4.1" evidence="4"/>
<dbReference type="SUPFAM" id="SSF52833">
    <property type="entry name" value="Thioredoxin-like"/>
    <property type="match status" value="4"/>
</dbReference>
<keyword evidence="9 10" id="KW-0676">Redox-active center</keyword>
<evidence type="ECO:0000313" key="14">
    <source>
        <dbReference type="Proteomes" id="UP000014500"/>
    </source>
</evidence>
<organism evidence="13 14">
    <name type="scientific">Strigamia maritima</name>
    <name type="common">European centipede</name>
    <name type="synonym">Geophilus maritimus</name>
    <dbReference type="NCBI Taxonomy" id="126957"/>
    <lineage>
        <taxon>Eukaryota</taxon>
        <taxon>Metazoa</taxon>
        <taxon>Ecdysozoa</taxon>
        <taxon>Arthropoda</taxon>
        <taxon>Myriapoda</taxon>
        <taxon>Chilopoda</taxon>
        <taxon>Pleurostigmophora</taxon>
        <taxon>Geophilomorpha</taxon>
        <taxon>Linotaeniidae</taxon>
        <taxon>Strigamia</taxon>
    </lineage>
</organism>
<dbReference type="PROSITE" id="PS51352">
    <property type="entry name" value="THIOREDOXIN_2"/>
    <property type="match status" value="2"/>
</dbReference>
<evidence type="ECO:0000256" key="8">
    <source>
        <dbReference type="ARBA" id="ARBA00023235"/>
    </source>
</evidence>
<feature type="domain" description="Thioredoxin" evidence="12">
    <location>
        <begin position="378"/>
        <end position="503"/>
    </location>
</feature>
<dbReference type="GO" id="GO:0003756">
    <property type="term" value="F:protein disulfide isomerase activity"/>
    <property type="evidence" value="ECO:0007669"/>
    <property type="project" value="UniProtKB-EC"/>
</dbReference>
<dbReference type="eggNOG" id="KOG0190">
    <property type="taxonomic scope" value="Eukaryota"/>
</dbReference>
<dbReference type="AlphaFoldDB" id="T1ITB5"/>
<dbReference type="NCBIfam" id="TIGR01130">
    <property type="entry name" value="ER_PDI_fam"/>
    <property type="match status" value="1"/>
</dbReference>
<keyword evidence="10" id="KW-1015">Disulfide bond</keyword>
<dbReference type="PANTHER" id="PTHR18929:SF132">
    <property type="entry name" value="PROTEIN DISULFIDE-ISOMERASE A3"/>
    <property type="match status" value="1"/>
</dbReference>
<dbReference type="FunFam" id="3.40.30.10:FF:000303">
    <property type="entry name" value="Protein disulfide-isomerase"/>
    <property type="match status" value="1"/>
</dbReference>
<dbReference type="InterPro" id="IPR013766">
    <property type="entry name" value="Thioredoxin_domain"/>
</dbReference>
<dbReference type="InterPro" id="IPR017937">
    <property type="entry name" value="Thioredoxin_CS"/>
</dbReference>
<dbReference type="STRING" id="126957.T1ITB5"/>
<evidence type="ECO:0000259" key="12">
    <source>
        <dbReference type="PROSITE" id="PS51352"/>
    </source>
</evidence>
<accession>T1ITB5</accession>
<comment type="catalytic activity">
    <reaction evidence="1">
        <text>Catalyzes the rearrangement of -S-S- bonds in proteins.</text>
        <dbReference type="EC" id="5.3.4.1"/>
    </reaction>
</comment>
<dbReference type="EnsemblMetazoa" id="SMAR004360-RA">
    <property type="protein sequence ID" value="SMAR004360-PA"/>
    <property type="gene ID" value="SMAR004360"/>
</dbReference>
<evidence type="ECO:0000256" key="1">
    <source>
        <dbReference type="ARBA" id="ARBA00001182"/>
    </source>
</evidence>
<keyword evidence="7" id="KW-0256">Endoplasmic reticulum</keyword>
<dbReference type="OMA" id="QLANKFE"/>
<evidence type="ECO:0000256" key="6">
    <source>
        <dbReference type="ARBA" id="ARBA00022737"/>
    </source>
</evidence>
<evidence type="ECO:0000313" key="13">
    <source>
        <dbReference type="EnsemblMetazoa" id="SMAR004360-PA"/>
    </source>
</evidence>
<dbReference type="Gene3D" id="3.40.30.10">
    <property type="entry name" value="Glutaredoxin"/>
    <property type="match status" value="4"/>
</dbReference>
<dbReference type="PRINTS" id="PR00421">
    <property type="entry name" value="THIOREDOXIN"/>
</dbReference>
<feature type="disulfide bond" description="Redox-active" evidence="10">
    <location>
        <begin position="51"/>
        <end position="54"/>
    </location>
</feature>
<dbReference type="FunFam" id="3.40.30.10:FF:000045">
    <property type="entry name" value="Disulfide-isomerase A3"/>
    <property type="match status" value="1"/>
</dbReference>